<keyword evidence="2" id="KW-0238">DNA-binding</keyword>
<protein>
    <submittedName>
        <fullName evidence="2">DNA-binding CsgD family transcriptional regulator</fullName>
    </submittedName>
</protein>
<dbReference type="Pfam" id="PF00196">
    <property type="entry name" value="GerE"/>
    <property type="match status" value="1"/>
</dbReference>
<organism evidence="2 3">
    <name type="scientific">Methylobacterium fujisawaense</name>
    <dbReference type="NCBI Taxonomy" id="107400"/>
    <lineage>
        <taxon>Bacteria</taxon>
        <taxon>Pseudomonadati</taxon>
        <taxon>Pseudomonadota</taxon>
        <taxon>Alphaproteobacteria</taxon>
        <taxon>Hyphomicrobiales</taxon>
        <taxon>Methylobacteriaceae</taxon>
        <taxon>Methylobacterium</taxon>
    </lineage>
</organism>
<proteinExistence type="predicted"/>
<dbReference type="GO" id="GO:0003677">
    <property type="term" value="F:DNA binding"/>
    <property type="evidence" value="ECO:0007669"/>
    <property type="project" value="UniProtKB-KW"/>
</dbReference>
<dbReference type="InterPro" id="IPR000792">
    <property type="entry name" value="Tscrpt_reg_LuxR_C"/>
</dbReference>
<dbReference type="Proteomes" id="UP000565455">
    <property type="component" value="Unassembled WGS sequence"/>
</dbReference>
<evidence type="ECO:0000313" key="3">
    <source>
        <dbReference type="Proteomes" id="UP000565455"/>
    </source>
</evidence>
<dbReference type="SMART" id="SM00421">
    <property type="entry name" value="HTH_LUXR"/>
    <property type="match status" value="1"/>
</dbReference>
<dbReference type="EMBL" id="JACJIM010000004">
    <property type="protein sequence ID" value="MBA9063697.1"/>
    <property type="molecule type" value="Genomic_DNA"/>
</dbReference>
<comment type="caution">
    <text evidence="2">The sequence shown here is derived from an EMBL/GenBank/DDBJ whole genome shotgun (WGS) entry which is preliminary data.</text>
</comment>
<accession>A0ABR6DC87</accession>
<feature type="domain" description="HTH luxR-type" evidence="1">
    <location>
        <begin position="99"/>
        <end position="152"/>
    </location>
</feature>
<evidence type="ECO:0000313" key="2">
    <source>
        <dbReference type="EMBL" id="MBA9063697.1"/>
    </source>
</evidence>
<dbReference type="Gene3D" id="1.10.10.10">
    <property type="entry name" value="Winged helix-like DNA-binding domain superfamily/Winged helix DNA-binding domain"/>
    <property type="match status" value="1"/>
</dbReference>
<evidence type="ECO:0000259" key="1">
    <source>
        <dbReference type="SMART" id="SM00421"/>
    </source>
</evidence>
<gene>
    <name evidence="2" type="ORF">GGQ91_003092</name>
</gene>
<reference evidence="2 3" key="1">
    <citation type="submission" date="2020-08" db="EMBL/GenBank/DDBJ databases">
        <title>Genomic Encyclopedia of Type Strains, Phase IV (KMG-IV): sequencing the most valuable type-strain genomes for metagenomic binning, comparative biology and taxonomic classification.</title>
        <authorList>
            <person name="Goeker M."/>
        </authorList>
    </citation>
    <scope>NUCLEOTIDE SEQUENCE [LARGE SCALE GENOMIC DNA]</scope>
    <source>
        <strain evidence="2 3">DSM 5686</strain>
    </source>
</reference>
<dbReference type="InterPro" id="IPR016032">
    <property type="entry name" value="Sig_transdc_resp-reg_C-effctor"/>
</dbReference>
<keyword evidence="3" id="KW-1185">Reference proteome</keyword>
<dbReference type="SUPFAM" id="SSF46894">
    <property type="entry name" value="C-terminal effector domain of the bipartite response regulators"/>
    <property type="match status" value="1"/>
</dbReference>
<dbReference type="InterPro" id="IPR036388">
    <property type="entry name" value="WH-like_DNA-bd_sf"/>
</dbReference>
<sequence>MSAGRGWEAVTADVDRHELRPIIAGLSEGEILVEPDRAMAWCANAAAPAMQGAESLNELGPTMDAYRDRFCLRDRSDRGAIENLANLRRREVGRAKISAVNLTVRERQILNLVCAGRNNAANARTLNLSRNHDAAIHRKIGVRKGSEAVVWGRGNGFPIQVSGAK</sequence>
<name>A0ABR6DC87_9HYPH</name>